<proteinExistence type="predicted"/>
<accession>A0A8X6QBG4</accession>
<evidence type="ECO:0000313" key="1">
    <source>
        <dbReference type="EMBL" id="GFU09439.1"/>
    </source>
</evidence>
<dbReference type="OrthoDB" id="6434384at2759"/>
<dbReference type="AlphaFoldDB" id="A0A8X6QBG4"/>
<keyword evidence="2" id="KW-1185">Reference proteome</keyword>
<protein>
    <submittedName>
        <fullName evidence="1">Uncharacterized protein</fullName>
    </submittedName>
</protein>
<gene>
    <name evidence="1" type="ORF">NPIL_64251</name>
</gene>
<organism evidence="1 2">
    <name type="scientific">Nephila pilipes</name>
    <name type="common">Giant wood spider</name>
    <name type="synonym">Nephila maculata</name>
    <dbReference type="NCBI Taxonomy" id="299642"/>
    <lineage>
        <taxon>Eukaryota</taxon>
        <taxon>Metazoa</taxon>
        <taxon>Ecdysozoa</taxon>
        <taxon>Arthropoda</taxon>
        <taxon>Chelicerata</taxon>
        <taxon>Arachnida</taxon>
        <taxon>Araneae</taxon>
        <taxon>Araneomorphae</taxon>
        <taxon>Entelegynae</taxon>
        <taxon>Araneoidea</taxon>
        <taxon>Nephilidae</taxon>
        <taxon>Nephila</taxon>
    </lineage>
</organism>
<dbReference type="Proteomes" id="UP000887013">
    <property type="component" value="Unassembled WGS sequence"/>
</dbReference>
<evidence type="ECO:0000313" key="2">
    <source>
        <dbReference type="Proteomes" id="UP000887013"/>
    </source>
</evidence>
<name>A0A8X6QBG4_NEPPI</name>
<reference evidence="1" key="1">
    <citation type="submission" date="2020-08" db="EMBL/GenBank/DDBJ databases">
        <title>Multicomponent nature underlies the extraordinary mechanical properties of spider dragline silk.</title>
        <authorList>
            <person name="Kono N."/>
            <person name="Nakamura H."/>
            <person name="Mori M."/>
            <person name="Yoshida Y."/>
            <person name="Ohtoshi R."/>
            <person name="Malay A.D."/>
            <person name="Moran D.A.P."/>
            <person name="Tomita M."/>
            <person name="Numata K."/>
            <person name="Arakawa K."/>
        </authorList>
    </citation>
    <scope>NUCLEOTIDE SEQUENCE</scope>
</reference>
<sequence length="112" mass="12616">MSLVYNLSPLLKDDVEPAWLVLSNLLSGEEMVNLARTGFASHQNHGRKEFQNEQLKHSGESSTACALEIFKKQPILTAVKKLDRKESDVTYSAFHVAAVVIKDMEYYDLFGI</sequence>
<comment type="caution">
    <text evidence="1">The sequence shown here is derived from an EMBL/GenBank/DDBJ whole genome shotgun (WGS) entry which is preliminary data.</text>
</comment>
<dbReference type="EMBL" id="BMAW01124752">
    <property type="protein sequence ID" value="GFU09439.1"/>
    <property type="molecule type" value="Genomic_DNA"/>
</dbReference>